<keyword evidence="5 8" id="KW-0238">DNA-binding</keyword>
<feature type="domain" description="Response regulatory" evidence="9">
    <location>
        <begin position="5"/>
        <end position="118"/>
    </location>
</feature>
<dbReference type="GO" id="GO:0000976">
    <property type="term" value="F:transcription cis-regulatory region binding"/>
    <property type="evidence" value="ECO:0007669"/>
    <property type="project" value="TreeGrafter"/>
</dbReference>
<dbReference type="Pfam" id="PF00486">
    <property type="entry name" value="Trans_reg_C"/>
    <property type="match status" value="1"/>
</dbReference>
<dbReference type="Gene3D" id="1.10.10.10">
    <property type="entry name" value="Winged helix-like DNA-binding domain superfamily/Winged helix DNA-binding domain"/>
    <property type="match status" value="1"/>
</dbReference>
<dbReference type="PROSITE" id="PS50110">
    <property type="entry name" value="RESPONSE_REGULATORY"/>
    <property type="match status" value="1"/>
</dbReference>
<dbReference type="GO" id="GO:0032993">
    <property type="term" value="C:protein-DNA complex"/>
    <property type="evidence" value="ECO:0007669"/>
    <property type="project" value="TreeGrafter"/>
</dbReference>
<keyword evidence="2 7" id="KW-0597">Phosphoprotein</keyword>
<dbReference type="GO" id="GO:0006355">
    <property type="term" value="P:regulation of DNA-templated transcription"/>
    <property type="evidence" value="ECO:0007669"/>
    <property type="project" value="InterPro"/>
</dbReference>
<dbReference type="SMART" id="SM00862">
    <property type="entry name" value="Trans_reg_C"/>
    <property type="match status" value="1"/>
</dbReference>
<dbReference type="Gene3D" id="3.40.50.2300">
    <property type="match status" value="1"/>
</dbReference>
<dbReference type="GO" id="GO:0005829">
    <property type="term" value="C:cytosol"/>
    <property type="evidence" value="ECO:0007669"/>
    <property type="project" value="TreeGrafter"/>
</dbReference>
<sequence length="236" mass="27686">MTKESILLVEDEHNVASFIQLELEHEGYIVEVAYDGEQGWEFAREDRWDLILLDWMLPKLDGLEICRRIRKITEVPVILLTARDYVGDKIAGLDTGADDYVTKPFEIEELLARIRVNIRRTKQHKISKQDTQVLQVEDLVVNPIKRLVSRANIPIQLSQREFELLSFLMNHPDEVLSRDYLVSAVWGFDYTGETNIVDVYIRYLRNKIDRDHEPKLIHTVRGVGYVLRTIQEQRLE</sequence>
<organism evidence="11 12">
    <name type="scientific">Terrihalobacillus insolitus</name>
    <dbReference type="NCBI Taxonomy" id="2950438"/>
    <lineage>
        <taxon>Bacteria</taxon>
        <taxon>Bacillati</taxon>
        <taxon>Bacillota</taxon>
        <taxon>Bacilli</taxon>
        <taxon>Bacillales</taxon>
        <taxon>Bacillaceae</taxon>
        <taxon>Terrihalobacillus</taxon>
    </lineage>
</organism>
<evidence type="ECO:0000259" key="10">
    <source>
        <dbReference type="PROSITE" id="PS51755"/>
    </source>
</evidence>
<dbReference type="Gene3D" id="6.10.250.690">
    <property type="match status" value="1"/>
</dbReference>
<protein>
    <submittedName>
        <fullName evidence="11">Response regulator transcription factor</fullName>
    </submittedName>
</protein>
<evidence type="ECO:0000256" key="8">
    <source>
        <dbReference type="PROSITE-ProRule" id="PRU01091"/>
    </source>
</evidence>
<evidence type="ECO:0000259" key="9">
    <source>
        <dbReference type="PROSITE" id="PS50110"/>
    </source>
</evidence>
<keyword evidence="3" id="KW-0902">Two-component regulatory system</keyword>
<dbReference type="Pfam" id="PF00072">
    <property type="entry name" value="Response_reg"/>
    <property type="match status" value="1"/>
</dbReference>
<evidence type="ECO:0000256" key="3">
    <source>
        <dbReference type="ARBA" id="ARBA00023012"/>
    </source>
</evidence>
<name>A0A9X3WRN9_9BACI</name>
<comment type="subcellular location">
    <subcellularLocation>
        <location evidence="1">Cytoplasm</location>
    </subcellularLocation>
</comment>
<dbReference type="PANTHER" id="PTHR48111:SF22">
    <property type="entry name" value="REGULATOR OF RPOS"/>
    <property type="match status" value="1"/>
</dbReference>
<dbReference type="InterPro" id="IPR036388">
    <property type="entry name" value="WH-like_DNA-bd_sf"/>
</dbReference>
<evidence type="ECO:0000256" key="6">
    <source>
        <dbReference type="ARBA" id="ARBA00023163"/>
    </source>
</evidence>
<evidence type="ECO:0000256" key="5">
    <source>
        <dbReference type="ARBA" id="ARBA00023125"/>
    </source>
</evidence>
<evidence type="ECO:0000256" key="7">
    <source>
        <dbReference type="PROSITE-ProRule" id="PRU00169"/>
    </source>
</evidence>
<keyword evidence="12" id="KW-1185">Reference proteome</keyword>
<feature type="DNA-binding region" description="OmpR/PhoB-type" evidence="8">
    <location>
        <begin position="131"/>
        <end position="229"/>
    </location>
</feature>
<dbReference type="FunFam" id="1.10.10.10:FF:000005">
    <property type="entry name" value="Two-component system response regulator"/>
    <property type="match status" value="1"/>
</dbReference>
<dbReference type="InterPro" id="IPR039420">
    <property type="entry name" value="WalR-like"/>
</dbReference>
<dbReference type="PANTHER" id="PTHR48111">
    <property type="entry name" value="REGULATOR OF RPOS"/>
    <property type="match status" value="1"/>
</dbReference>
<dbReference type="Proteomes" id="UP001145050">
    <property type="component" value="Unassembled WGS sequence"/>
</dbReference>
<feature type="domain" description="OmpR/PhoB-type" evidence="10">
    <location>
        <begin position="131"/>
        <end position="229"/>
    </location>
</feature>
<evidence type="ECO:0000256" key="1">
    <source>
        <dbReference type="ARBA" id="ARBA00004496"/>
    </source>
</evidence>
<dbReference type="InterPro" id="IPR011006">
    <property type="entry name" value="CheY-like_superfamily"/>
</dbReference>
<dbReference type="AlphaFoldDB" id="A0A9X3WRN9"/>
<accession>A0A9X3WRN9</accession>
<dbReference type="SUPFAM" id="SSF52172">
    <property type="entry name" value="CheY-like"/>
    <property type="match status" value="1"/>
</dbReference>
<dbReference type="InterPro" id="IPR001789">
    <property type="entry name" value="Sig_transdc_resp-reg_receiver"/>
</dbReference>
<evidence type="ECO:0000313" key="12">
    <source>
        <dbReference type="Proteomes" id="UP001145050"/>
    </source>
</evidence>
<dbReference type="FunFam" id="3.40.50.2300:FF:000001">
    <property type="entry name" value="DNA-binding response regulator PhoB"/>
    <property type="match status" value="1"/>
</dbReference>
<reference evidence="11" key="1">
    <citation type="submission" date="2022-06" db="EMBL/GenBank/DDBJ databases">
        <title>Aquibacillus sp. a new bacterium isolated from soil saline samples.</title>
        <authorList>
            <person name="Galisteo C."/>
            <person name="De La Haba R."/>
            <person name="Sanchez-Porro C."/>
            <person name="Ventosa A."/>
        </authorList>
    </citation>
    <scope>NUCLEOTIDE SEQUENCE</scope>
    <source>
        <strain evidence="11">3ASR75-11</strain>
    </source>
</reference>
<evidence type="ECO:0000256" key="4">
    <source>
        <dbReference type="ARBA" id="ARBA00023015"/>
    </source>
</evidence>
<dbReference type="InterPro" id="IPR001867">
    <property type="entry name" value="OmpR/PhoB-type_DNA-bd"/>
</dbReference>
<dbReference type="InterPro" id="IPR016032">
    <property type="entry name" value="Sig_transdc_resp-reg_C-effctor"/>
</dbReference>
<dbReference type="SUPFAM" id="SSF46894">
    <property type="entry name" value="C-terminal effector domain of the bipartite response regulators"/>
    <property type="match status" value="1"/>
</dbReference>
<dbReference type="PROSITE" id="PS51755">
    <property type="entry name" value="OMPR_PHOB"/>
    <property type="match status" value="1"/>
</dbReference>
<dbReference type="RefSeq" id="WP_272436323.1">
    <property type="nucleotide sequence ID" value="NZ_JAMQKB010000006.1"/>
</dbReference>
<dbReference type="SMART" id="SM00448">
    <property type="entry name" value="REC"/>
    <property type="match status" value="1"/>
</dbReference>
<dbReference type="CDD" id="cd17574">
    <property type="entry name" value="REC_OmpR"/>
    <property type="match status" value="1"/>
</dbReference>
<evidence type="ECO:0000313" key="11">
    <source>
        <dbReference type="EMBL" id="MDC3424520.1"/>
    </source>
</evidence>
<proteinExistence type="predicted"/>
<dbReference type="GO" id="GO:0000156">
    <property type="term" value="F:phosphorelay response regulator activity"/>
    <property type="evidence" value="ECO:0007669"/>
    <property type="project" value="TreeGrafter"/>
</dbReference>
<keyword evidence="4" id="KW-0805">Transcription regulation</keyword>
<comment type="caution">
    <text evidence="11">The sequence shown here is derived from an EMBL/GenBank/DDBJ whole genome shotgun (WGS) entry which is preliminary data.</text>
</comment>
<gene>
    <name evidence="11" type="ORF">NC797_08350</name>
</gene>
<evidence type="ECO:0000256" key="2">
    <source>
        <dbReference type="ARBA" id="ARBA00022553"/>
    </source>
</evidence>
<dbReference type="CDD" id="cd00383">
    <property type="entry name" value="trans_reg_C"/>
    <property type="match status" value="1"/>
</dbReference>
<dbReference type="EMBL" id="JAMQKB010000006">
    <property type="protein sequence ID" value="MDC3424520.1"/>
    <property type="molecule type" value="Genomic_DNA"/>
</dbReference>
<keyword evidence="6" id="KW-0804">Transcription</keyword>
<feature type="modified residue" description="4-aspartylphosphate" evidence="7">
    <location>
        <position position="54"/>
    </location>
</feature>